<dbReference type="EMBL" id="ML208361">
    <property type="protein sequence ID" value="TFK68034.1"/>
    <property type="molecule type" value="Genomic_DNA"/>
</dbReference>
<accession>A0ACD3AQU5</accession>
<keyword evidence="2" id="KW-1185">Reference proteome</keyword>
<dbReference type="Proteomes" id="UP000308600">
    <property type="component" value="Unassembled WGS sequence"/>
</dbReference>
<reference evidence="1 2" key="1">
    <citation type="journal article" date="2019" name="Nat. Ecol. Evol.">
        <title>Megaphylogeny resolves global patterns of mushroom evolution.</title>
        <authorList>
            <person name="Varga T."/>
            <person name="Krizsan K."/>
            <person name="Foldi C."/>
            <person name="Dima B."/>
            <person name="Sanchez-Garcia M."/>
            <person name="Sanchez-Ramirez S."/>
            <person name="Szollosi G.J."/>
            <person name="Szarkandi J.G."/>
            <person name="Papp V."/>
            <person name="Albert L."/>
            <person name="Andreopoulos W."/>
            <person name="Angelini C."/>
            <person name="Antonin V."/>
            <person name="Barry K.W."/>
            <person name="Bougher N.L."/>
            <person name="Buchanan P."/>
            <person name="Buyck B."/>
            <person name="Bense V."/>
            <person name="Catcheside P."/>
            <person name="Chovatia M."/>
            <person name="Cooper J."/>
            <person name="Damon W."/>
            <person name="Desjardin D."/>
            <person name="Finy P."/>
            <person name="Geml J."/>
            <person name="Haridas S."/>
            <person name="Hughes K."/>
            <person name="Justo A."/>
            <person name="Karasinski D."/>
            <person name="Kautmanova I."/>
            <person name="Kiss B."/>
            <person name="Kocsube S."/>
            <person name="Kotiranta H."/>
            <person name="LaButti K.M."/>
            <person name="Lechner B.E."/>
            <person name="Liimatainen K."/>
            <person name="Lipzen A."/>
            <person name="Lukacs Z."/>
            <person name="Mihaltcheva S."/>
            <person name="Morgado L.N."/>
            <person name="Niskanen T."/>
            <person name="Noordeloos M.E."/>
            <person name="Ohm R.A."/>
            <person name="Ortiz-Santana B."/>
            <person name="Ovrebo C."/>
            <person name="Racz N."/>
            <person name="Riley R."/>
            <person name="Savchenko A."/>
            <person name="Shiryaev A."/>
            <person name="Soop K."/>
            <person name="Spirin V."/>
            <person name="Szebenyi C."/>
            <person name="Tomsovsky M."/>
            <person name="Tulloss R.E."/>
            <person name="Uehling J."/>
            <person name="Grigoriev I.V."/>
            <person name="Vagvolgyi C."/>
            <person name="Papp T."/>
            <person name="Martin F.M."/>
            <person name="Miettinen O."/>
            <person name="Hibbett D.S."/>
            <person name="Nagy L.G."/>
        </authorList>
    </citation>
    <scope>NUCLEOTIDE SEQUENCE [LARGE SCALE GENOMIC DNA]</scope>
    <source>
        <strain evidence="1 2">NL-1719</strain>
    </source>
</reference>
<protein>
    <submittedName>
        <fullName evidence="1">Uncharacterized protein</fullName>
    </submittedName>
</protein>
<gene>
    <name evidence="1" type="ORF">BDN72DRAFT_898470</name>
</gene>
<sequence length="353" mass="40311">MGGFGREDTRVIFTPDELLNAVKTGVVDLKQLKIPVQDLEDHSKGDTLSKILLTLQSTWFVVQCITRLVQDLFLTELEVVTLAFSVLNFITYLFWWSKPLNVRTIRYLEIRPPPYIPLTPTTSQTPTRRTSRMAMLDWIRPKLSSISRQLKRMSSSIYRTAIHPISSLGTLFRHLKDSMIYFFHSLKELIDLDEAITHQRNVEKPKQIGHFYRVETPHWKTHLASAVILGTAFNVIHFISWNSIFPTPRERELWRVATTICTAFPVAVLAFAVVKAALSSYTAGSLSGNQDQNAEPAESTFTKLSKPVWLTRPVIVIYVIARISLIVEAYTALRDLPPGAFSDFPWDKFIPHL</sequence>
<proteinExistence type="predicted"/>
<name>A0ACD3AQU5_9AGAR</name>
<evidence type="ECO:0000313" key="2">
    <source>
        <dbReference type="Proteomes" id="UP000308600"/>
    </source>
</evidence>
<evidence type="ECO:0000313" key="1">
    <source>
        <dbReference type="EMBL" id="TFK68034.1"/>
    </source>
</evidence>
<organism evidence="1 2">
    <name type="scientific">Pluteus cervinus</name>
    <dbReference type="NCBI Taxonomy" id="181527"/>
    <lineage>
        <taxon>Eukaryota</taxon>
        <taxon>Fungi</taxon>
        <taxon>Dikarya</taxon>
        <taxon>Basidiomycota</taxon>
        <taxon>Agaricomycotina</taxon>
        <taxon>Agaricomycetes</taxon>
        <taxon>Agaricomycetidae</taxon>
        <taxon>Agaricales</taxon>
        <taxon>Pluteineae</taxon>
        <taxon>Pluteaceae</taxon>
        <taxon>Pluteus</taxon>
    </lineage>
</organism>